<evidence type="ECO:0000313" key="16">
    <source>
        <dbReference type="Proteomes" id="UP001240777"/>
    </source>
</evidence>
<dbReference type="GO" id="GO:0050518">
    <property type="term" value="F:2-C-methyl-D-erythritol 4-phosphate cytidylyltransferase activity"/>
    <property type="evidence" value="ECO:0007669"/>
    <property type="project" value="UniProtKB-UniRule"/>
</dbReference>
<dbReference type="CDD" id="cd02516">
    <property type="entry name" value="CDP-ME_synthetase"/>
    <property type="match status" value="1"/>
</dbReference>
<dbReference type="Proteomes" id="UP001240777">
    <property type="component" value="Unassembled WGS sequence"/>
</dbReference>
<evidence type="ECO:0000256" key="6">
    <source>
        <dbReference type="ARBA" id="ARBA00022723"/>
    </source>
</evidence>
<feature type="binding site" evidence="10">
    <location>
        <begin position="277"/>
        <end position="279"/>
    </location>
    <ligand>
        <name>4-CDP-2-C-methyl-D-erythritol 2-phosphate</name>
        <dbReference type="ChEBI" id="CHEBI:57919"/>
    </ligand>
</feature>
<evidence type="ECO:0000256" key="2">
    <source>
        <dbReference type="ARBA" id="ARBA00001968"/>
    </source>
</evidence>
<feature type="binding site" evidence="10">
    <location>
        <begin position="353"/>
        <end position="356"/>
    </location>
    <ligand>
        <name>4-CDP-2-C-methyl-D-erythritol 2-phosphate</name>
        <dbReference type="ChEBI" id="CHEBI:57919"/>
    </ligand>
</feature>
<feature type="site" description="Transition state stabilizer" evidence="10">
    <location>
        <position position="33"/>
    </location>
</feature>
<comment type="similarity">
    <text evidence="10">In the C-terminal section; belongs to the IspF family.</text>
</comment>
<reference evidence="13 15" key="3">
    <citation type="journal article" date="2024" name="Syst. Appl. Microbiol.">
        <title>Helicobacter cappadocius sp. nov., from lizards: The first psychrotrophic Helicobacter species.</title>
        <authorList>
            <person name="Aydin F."/>
            <person name="Tarhane S."/>
            <person name="Karakaya E."/>
            <person name="Abay S."/>
            <person name="Kayman T."/>
            <person name="Guran O."/>
            <person name="Bozkurt E."/>
            <person name="Uzum N."/>
            <person name="Avci A."/>
            <person name="Olgun K."/>
            <person name="Jablonski D."/>
            <person name="Guran C."/>
            <person name="Burcin Saticioglu I."/>
        </authorList>
    </citation>
    <scope>NUCLEOTIDE SEQUENCE [LARGE SCALE GENOMIC DNA]</scope>
    <source>
        <strain evidence="13">Faydin-H75</strain>
        <strain evidence="15">faydin-H76</strain>
    </source>
</reference>
<feature type="domain" description="2-C-methyl-D-erythritol 2,4-cyclodiphosphate synthase" evidence="12">
    <location>
        <begin position="224"/>
        <end position="375"/>
    </location>
</feature>
<dbReference type="GO" id="GO:0046872">
    <property type="term" value="F:metal ion binding"/>
    <property type="evidence" value="ECO:0007669"/>
    <property type="project" value="UniProtKB-KW"/>
</dbReference>
<dbReference type="EMBL" id="JAUYZK010000013">
    <property type="protein sequence ID" value="MDP2539684.1"/>
    <property type="molecule type" value="Genomic_DNA"/>
</dbReference>
<dbReference type="Pfam" id="PF01128">
    <property type="entry name" value="IspD"/>
    <property type="match status" value="1"/>
</dbReference>
<evidence type="ECO:0000313" key="13">
    <source>
        <dbReference type="EMBL" id="MDO7253755.1"/>
    </source>
</evidence>
<feature type="site" description="Transition state stabilizer" evidence="10">
    <location>
        <position position="354"/>
    </location>
</feature>
<comment type="function">
    <text evidence="10">Bifunctional enzyme that catalyzes the formation of 4-diphosphocytidyl-2-C-methyl-D-erythritol from CTP and 2-C-methyl-D-erythritol 4-phosphate (MEP) (IspD), and catalyzes the conversion of 4-diphosphocytidyl-2-C-methyl-D-erythritol 2-phosphate (CDP-ME2P) to 2-C-methyl-D-erythritol 2,4-cyclodiphosphate (ME-CPP) with a corresponding release of cytidine 5-monophosphate (CMP) (IspF).</text>
</comment>
<dbReference type="GO" id="GO:0008685">
    <property type="term" value="F:2-C-methyl-D-erythritol 2,4-cyclodiphosphate synthase activity"/>
    <property type="evidence" value="ECO:0007669"/>
    <property type="project" value="UniProtKB-UniRule"/>
</dbReference>
<evidence type="ECO:0000259" key="12">
    <source>
        <dbReference type="Pfam" id="PF02542"/>
    </source>
</evidence>
<proteinExistence type="inferred from homology"/>
<feature type="site" description="Transition state stabilizer" evidence="10">
    <location>
        <position position="255"/>
    </location>
</feature>
<dbReference type="EC" id="4.6.1.12" evidence="10"/>
<evidence type="ECO:0000256" key="7">
    <source>
        <dbReference type="ARBA" id="ARBA00023229"/>
    </source>
</evidence>
<dbReference type="SUPFAM" id="SSF53448">
    <property type="entry name" value="Nucleotide-diphospho-sugar transferases"/>
    <property type="match status" value="1"/>
</dbReference>
<evidence type="ECO:0000256" key="9">
    <source>
        <dbReference type="ARBA" id="ARBA00023268"/>
    </source>
</evidence>
<comment type="pathway">
    <text evidence="10">Isoprenoid biosynthesis; isopentenyl diphosphate biosynthesis via DXP pathway; isopentenyl diphosphate from 1-deoxy-D-xylulose 5-phosphate: step 2/6.</text>
</comment>
<feature type="binding site" evidence="10">
    <location>
        <position position="360"/>
    </location>
    <ligand>
        <name>4-CDP-2-C-methyl-D-erythritol 2-phosphate</name>
        <dbReference type="ChEBI" id="CHEBI:57919"/>
    </ligand>
</feature>
<dbReference type="NCBIfam" id="NF006899">
    <property type="entry name" value="PRK09382.1"/>
    <property type="match status" value="1"/>
</dbReference>
<name>A0AA90PUB5_9HELI</name>
<dbReference type="GO" id="GO:0019288">
    <property type="term" value="P:isopentenyl diphosphate biosynthetic process, methylerythritol 4-phosphate pathway"/>
    <property type="evidence" value="ECO:0007669"/>
    <property type="project" value="UniProtKB-UniRule"/>
</dbReference>
<feature type="site" description="Positions MEP for the nucleophilic attack" evidence="10">
    <location>
        <position position="151"/>
    </location>
</feature>
<feature type="binding site" evidence="10">
    <location>
        <begin position="282"/>
        <end position="286"/>
    </location>
    <ligand>
        <name>4-CDP-2-C-methyl-D-erythritol 2-phosphate</name>
        <dbReference type="ChEBI" id="CHEBI:57919"/>
    </ligand>
</feature>
<dbReference type="InterPro" id="IPR034683">
    <property type="entry name" value="IspD/TarI"/>
</dbReference>
<protein>
    <recommendedName>
        <fullName evidence="10">Bifunctional enzyme IspD/IspF</fullName>
    </recommendedName>
    <domain>
        <recommendedName>
            <fullName evidence="10">2-C-methyl-D-erythritol 4-phosphate cytidylyltransferase</fullName>
            <ecNumber evidence="10">2.7.7.60</ecNumber>
        </recommendedName>
        <alternativeName>
            <fullName evidence="10">4-diphosphocytidyl-2C-methyl-D-erythritol synthase</fullName>
        </alternativeName>
        <alternativeName>
            <fullName evidence="10">MEP cytidylyltransferase</fullName>
            <shortName evidence="10">MCT</shortName>
        </alternativeName>
    </domain>
    <domain>
        <recommendedName>
            <fullName evidence="10">2-C-methyl-D-erythritol 2,4-cyclodiphosphate synthase</fullName>
            <shortName evidence="10">MECDP-synthase</shortName>
            <shortName evidence="10">MECPP-synthase</shortName>
            <shortName evidence="10">MECPS</shortName>
            <ecNumber evidence="10">4.6.1.12</ecNumber>
        </recommendedName>
    </domain>
</protein>
<dbReference type="InterPro" id="IPR003526">
    <property type="entry name" value="MECDP_synthase"/>
</dbReference>
<feature type="site" description="Positions MEP for the nucleophilic attack" evidence="10">
    <location>
        <position position="202"/>
    </location>
</feature>
<comment type="catalytic activity">
    <reaction evidence="1 10 11">
        <text>4-CDP-2-C-methyl-D-erythritol 2-phosphate = 2-C-methyl-D-erythritol 2,4-cyclic diphosphate + CMP</text>
        <dbReference type="Rhea" id="RHEA:23864"/>
        <dbReference type="ChEBI" id="CHEBI:57919"/>
        <dbReference type="ChEBI" id="CHEBI:58483"/>
        <dbReference type="ChEBI" id="CHEBI:60377"/>
        <dbReference type="EC" id="4.6.1.12"/>
    </reaction>
</comment>
<evidence type="ECO:0000313" key="15">
    <source>
        <dbReference type="Proteomes" id="UP001177258"/>
    </source>
</evidence>
<dbReference type="InterPro" id="IPR036571">
    <property type="entry name" value="MECDP_synthase_sf"/>
</dbReference>
<dbReference type="InterPro" id="IPR029044">
    <property type="entry name" value="Nucleotide-diphossugar_trans"/>
</dbReference>
<dbReference type="Gene3D" id="3.90.550.10">
    <property type="entry name" value="Spore Coat Polysaccharide Biosynthesis Protein SpsA, Chain A"/>
    <property type="match status" value="1"/>
</dbReference>
<feature type="binding site" evidence="10">
    <location>
        <begin position="229"/>
        <end position="231"/>
    </location>
    <ligand>
        <name>4-CDP-2-C-methyl-D-erythritol 2-phosphate</name>
        <dbReference type="ChEBI" id="CHEBI:57919"/>
    </ligand>
</feature>
<feature type="region of interest" description="2-C-methyl-D-erythritol 2,4-cyclodiphosphate synthase" evidence="10">
    <location>
        <begin position="223"/>
        <end position="384"/>
    </location>
</feature>
<keyword evidence="4 10" id="KW-0808">Transferase</keyword>
<keyword evidence="8 10" id="KW-0456">Lyase</keyword>
<feature type="binding site" evidence="10">
    <location>
        <position position="231"/>
    </location>
    <ligand>
        <name>a divalent metal cation</name>
        <dbReference type="ChEBI" id="CHEBI:60240"/>
    </ligand>
</feature>
<dbReference type="PROSITE" id="PS01350">
    <property type="entry name" value="ISPF"/>
    <property type="match status" value="1"/>
</dbReference>
<comment type="caution">
    <text evidence="10">Lacks conserved residue(s) required for the propagation of feature annotation.</text>
</comment>
<dbReference type="CDD" id="cd00554">
    <property type="entry name" value="MECDP_synthase"/>
    <property type="match status" value="1"/>
</dbReference>
<sequence length="384" mass="42992">MPIKNIDLSLIVMAAGNSSRFCSETLTPYRIKKQWLRTGTLPLWEKVANDFSKLYEFKKIIVTASKEDFEYMKKISDFEIVLGGNSRQESIKNALDYIQTEFVLITDAARWNIDKNVLKRLLEKFDDSLDCIAPYLNVSDTTMYEGKYVNRESLKLIQTPQISRLNKLKSSLKNQEFSDESSAITNNGGKVEYVQGSVKLSKITYQEDIHSLTQLPPPSSNIFSGSGFDVHSFEKNKPMFLGGVKIESDFGFAAHSDGDVALHALCDAILGAIGGGDIGEWFPDTDMVHKNADSKVLLKKIYDFALSVGFELVNADITILAQVPKISPYKSQIKECIAKILYTDKAKINIKATTTENLGFIGRKEGVCAIANVNLRLINWKEKI</sequence>
<dbReference type="Proteomes" id="UP001177258">
    <property type="component" value="Unassembled WGS sequence"/>
</dbReference>
<reference evidence="13" key="2">
    <citation type="submission" date="2023-07" db="EMBL/GenBank/DDBJ databases">
        <authorList>
            <person name="Aydin F."/>
            <person name="Tarhane S."/>
            <person name="Saticioglu I.B."/>
            <person name="Karakaya E."/>
            <person name="Abay S."/>
            <person name="Guran O."/>
            <person name="Bozkurt E."/>
            <person name="Uzum N."/>
            <person name="Olgun K."/>
            <person name="Jablonski D."/>
        </authorList>
    </citation>
    <scope>NUCLEOTIDE SEQUENCE</scope>
    <source>
        <strain evidence="13">Faydin-H75</strain>
    </source>
</reference>
<comment type="cofactor">
    <cofactor evidence="2 10">
        <name>a divalent metal cation</name>
        <dbReference type="ChEBI" id="CHEBI:60240"/>
    </cofactor>
</comment>
<dbReference type="HAMAP" id="MF_00107">
    <property type="entry name" value="IspF"/>
    <property type="match status" value="1"/>
</dbReference>
<feature type="binding site" evidence="10">
    <location>
        <begin position="255"/>
        <end position="256"/>
    </location>
    <ligand>
        <name>4-CDP-2-C-methyl-D-erythritol 2-phosphate</name>
        <dbReference type="ChEBI" id="CHEBI:57919"/>
    </ligand>
</feature>
<dbReference type="EC" id="2.7.7.60" evidence="10"/>
<comment type="caution">
    <text evidence="14">The sequence shown here is derived from an EMBL/GenBank/DDBJ whole genome shotgun (WGS) entry which is preliminary data.</text>
</comment>
<feature type="binding site" evidence="10">
    <location>
        <position position="263"/>
    </location>
    <ligand>
        <name>a divalent metal cation</name>
        <dbReference type="ChEBI" id="CHEBI:60240"/>
    </ligand>
</feature>
<feature type="binding site" evidence="10">
    <location>
        <position position="229"/>
    </location>
    <ligand>
        <name>a divalent metal cation</name>
        <dbReference type="ChEBI" id="CHEBI:60240"/>
    </ligand>
</feature>
<evidence type="ECO:0000256" key="11">
    <source>
        <dbReference type="RuleBase" id="RU004395"/>
    </source>
</evidence>
<comment type="similarity">
    <text evidence="11">Belongs to the IspF family.</text>
</comment>
<evidence type="ECO:0000256" key="10">
    <source>
        <dbReference type="HAMAP-Rule" id="MF_01520"/>
    </source>
</evidence>
<dbReference type="AlphaFoldDB" id="A0AA90PUB5"/>
<dbReference type="EMBL" id="JAUPEV010000013">
    <property type="protein sequence ID" value="MDO7253755.1"/>
    <property type="molecule type" value="Genomic_DNA"/>
</dbReference>
<evidence type="ECO:0000256" key="1">
    <source>
        <dbReference type="ARBA" id="ARBA00000200"/>
    </source>
</evidence>
<keyword evidence="6 10" id="KW-0479">Metal-binding</keyword>
<feature type="binding site" evidence="10">
    <location>
        <position position="363"/>
    </location>
    <ligand>
        <name>4-CDP-2-C-methyl-D-erythritol 2-phosphate</name>
        <dbReference type="ChEBI" id="CHEBI:57919"/>
    </ligand>
</feature>
<gene>
    <name evidence="10" type="primary">ispDF</name>
    <name evidence="13" type="ORF">Q5I04_07515</name>
    <name evidence="14" type="ORF">Q5I06_07850</name>
</gene>
<feature type="region of interest" description="2-C-methyl-D-erythritol 4-phosphate cytidylyltransferase" evidence="10">
    <location>
        <begin position="1"/>
        <end position="222"/>
    </location>
</feature>
<feature type="site" description="Transition state stabilizer" evidence="10">
    <location>
        <position position="20"/>
    </location>
</feature>
<evidence type="ECO:0000256" key="8">
    <source>
        <dbReference type="ARBA" id="ARBA00023239"/>
    </source>
</evidence>
<organism evidence="14 15">
    <name type="scientific">Helicobacter cappadocius</name>
    <dbReference type="NCBI Taxonomy" id="3063998"/>
    <lineage>
        <taxon>Bacteria</taxon>
        <taxon>Pseudomonadati</taxon>
        <taxon>Campylobacterota</taxon>
        <taxon>Epsilonproteobacteria</taxon>
        <taxon>Campylobacterales</taxon>
        <taxon>Helicobacteraceae</taxon>
        <taxon>Helicobacter</taxon>
    </lineage>
</organism>
<dbReference type="NCBIfam" id="TIGR00151">
    <property type="entry name" value="ispF"/>
    <property type="match status" value="1"/>
</dbReference>
<keyword evidence="9 10" id="KW-0511">Multifunctional enzyme</keyword>
<dbReference type="InterPro" id="IPR020555">
    <property type="entry name" value="MECDP_synthase_CS"/>
</dbReference>
<dbReference type="RefSeq" id="WP_305517595.1">
    <property type="nucleotide sequence ID" value="NZ_JAUPEV010000013.1"/>
</dbReference>
<dbReference type="InterPro" id="IPR026596">
    <property type="entry name" value="IspD/F"/>
</dbReference>
<dbReference type="SUPFAM" id="SSF69765">
    <property type="entry name" value="IpsF-like"/>
    <property type="match status" value="1"/>
</dbReference>
<dbReference type="GO" id="GO:0016114">
    <property type="term" value="P:terpenoid biosynthetic process"/>
    <property type="evidence" value="ECO:0007669"/>
    <property type="project" value="InterPro"/>
</dbReference>
<dbReference type="PANTHER" id="PTHR43181:SF1">
    <property type="entry name" value="2-C-METHYL-D-ERYTHRITOL 2,4-CYCLODIPHOSPHATE SYNTHASE, CHLOROPLASTIC"/>
    <property type="match status" value="1"/>
</dbReference>
<evidence type="ECO:0000256" key="3">
    <source>
        <dbReference type="ARBA" id="ARBA00004709"/>
    </source>
</evidence>
<dbReference type="Pfam" id="PF02542">
    <property type="entry name" value="YgbB"/>
    <property type="match status" value="1"/>
</dbReference>
<dbReference type="PANTHER" id="PTHR43181">
    <property type="entry name" value="2-C-METHYL-D-ERYTHRITOL 2,4-CYCLODIPHOSPHATE SYNTHASE, CHLOROPLASTIC"/>
    <property type="match status" value="1"/>
</dbReference>
<keyword evidence="5 10" id="KW-0548">Nucleotidyltransferase</keyword>
<keyword evidence="7 10" id="KW-0414">Isoprene biosynthesis</keyword>
<comment type="similarity">
    <text evidence="10">In the N-terminal section; belongs to the IspD/TarI cytidylyltransferase family. IspD subfamily.</text>
</comment>
<evidence type="ECO:0000313" key="14">
    <source>
        <dbReference type="EMBL" id="MDP2539684.1"/>
    </source>
</evidence>
<keyword evidence="16" id="KW-1185">Reference proteome</keyword>
<comment type="pathway">
    <text evidence="3 10">Isoprenoid biosynthesis; isopentenyl diphosphate biosynthesis via DXP pathway; isopentenyl diphosphate from 1-deoxy-D-xylulose 5-phosphate: step 4/6.</text>
</comment>
<evidence type="ECO:0000256" key="5">
    <source>
        <dbReference type="ARBA" id="ARBA00022695"/>
    </source>
</evidence>
<dbReference type="Gene3D" id="3.30.1330.50">
    <property type="entry name" value="2-C-methyl-D-erythritol 2,4-cyclodiphosphate synthase"/>
    <property type="match status" value="1"/>
</dbReference>
<accession>A0AA90PUB5</accession>
<reference evidence="14 16" key="1">
    <citation type="submission" date="2023-07" db="EMBL/GenBank/DDBJ databases">
        <title>Unpublished Manusciprt.</title>
        <authorList>
            <person name="Aydin F."/>
            <person name="Tarhane S."/>
            <person name="Saticioglu I.B."/>
            <person name="Karakaya E."/>
            <person name="Abay S."/>
            <person name="Guran O."/>
            <person name="Bozkurt E."/>
            <person name="Uzum N."/>
            <person name="Olgun K."/>
            <person name="Jablonski D."/>
        </authorList>
    </citation>
    <scope>NUCLEOTIDE SEQUENCE</scope>
    <source>
        <strain evidence="16">faydin-H75</strain>
        <strain evidence="14">Faydin-H76</strain>
    </source>
</reference>
<evidence type="ECO:0000256" key="4">
    <source>
        <dbReference type="ARBA" id="ARBA00022679"/>
    </source>
</evidence>
<comment type="catalytic activity">
    <reaction evidence="10">
        <text>2-C-methyl-D-erythritol 4-phosphate + CTP + H(+) = 4-CDP-2-C-methyl-D-erythritol + diphosphate</text>
        <dbReference type="Rhea" id="RHEA:13429"/>
        <dbReference type="ChEBI" id="CHEBI:15378"/>
        <dbReference type="ChEBI" id="CHEBI:33019"/>
        <dbReference type="ChEBI" id="CHEBI:37563"/>
        <dbReference type="ChEBI" id="CHEBI:57823"/>
        <dbReference type="ChEBI" id="CHEBI:58262"/>
        <dbReference type="EC" id="2.7.7.60"/>
    </reaction>
</comment>
<dbReference type="HAMAP" id="MF_01520">
    <property type="entry name" value="IspDF"/>
    <property type="match status" value="1"/>
</dbReference>